<dbReference type="Pfam" id="PF07686">
    <property type="entry name" value="V-set"/>
    <property type="match status" value="1"/>
</dbReference>
<dbReference type="EMBL" id="JAHRIP010052672">
    <property type="protein sequence ID" value="MEQ2301450.1"/>
    <property type="molecule type" value="Genomic_DNA"/>
</dbReference>
<evidence type="ECO:0000256" key="6">
    <source>
        <dbReference type="ARBA" id="ARBA00023157"/>
    </source>
</evidence>
<dbReference type="SUPFAM" id="SSF48726">
    <property type="entry name" value="Immunoglobulin"/>
    <property type="match status" value="1"/>
</dbReference>
<name>A0ABV0Z5U5_9TELE</name>
<keyword evidence="4" id="KW-0391">Immunity</keyword>
<keyword evidence="12" id="KW-1185">Reference proteome</keyword>
<dbReference type="InterPro" id="IPR007110">
    <property type="entry name" value="Ig-like_dom"/>
</dbReference>
<dbReference type="Proteomes" id="UP001469553">
    <property type="component" value="Unassembled WGS sequence"/>
</dbReference>
<evidence type="ECO:0000256" key="1">
    <source>
        <dbReference type="ARBA" id="ARBA00004236"/>
    </source>
</evidence>
<dbReference type="SMART" id="SM00409">
    <property type="entry name" value="IG"/>
    <property type="match status" value="1"/>
</dbReference>
<sequence>MLCGQVALIILSAVMMISSLELSHNPLTEAGIGETATLTCNVTGHESGLFYWYKMSCGYMIQTVALGYFDSVNLEAQFKILRFEVKKVGNVYSLIIRNIQKEDEATYFCQAGAAYRMVFVNGTNLAVNQYDVETSRKTLFGNTTTVETNWGPTVIGLGVLCVLCVIVIAILVFFRD</sequence>
<gene>
    <name evidence="11" type="ORF">AMECASPLE_036200</name>
</gene>
<protein>
    <recommendedName>
        <fullName evidence="10">Ig-like domain-containing protein</fullName>
    </recommendedName>
</protein>
<comment type="subcellular location">
    <subcellularLocation>
        <location evidence="1">Cell membrane</location>
    </subcellularLocation>
</comment>
<evidence type="ECO:0000256" key="8">
    <source>
        <dbReference type="SAM" id="Phobius"/>
    </source>
</evidence>
<keyword evidence="2" id="KW-1003">Cell membrane</keyword>
<dbReference type="InterPro" id="IPR013783">
    <property type="entry name" value="Ig-like_fold"/>
</dbReference>
<keyword evidence="8" id="KW-0812">Transmembrane</keyword>
<feature type="transmembrane region" description="Helical" evidence="8">
    <location>
        <begin position="150"/>
        <end position="174"/>
    </location>
</feature>
<comment type="caution">
    <text evidence="11">The sequence shown here is derived from an EMBL/GenBank/DDBJ whole genome shotgun (WGS) entry which is preliminary data.</text>
</comment>
<evidence type="ECO:0000256" key="3">
    <source>
        <dbReference type="ARBA" id="ARBA00022729"/>
    </source>
</evidence>
<reference evidence="11 12" key="1">
    <citation type="submission" date="2021-06" db="EMBL/GenBank/DDBJ databases">
        <authorList>
            <person name="Palmer J.M."/>
        </authorList>
    </citation>
    <scope>NUCLEOTIDE SEQUENCE [LARGE SCALE GENOMIC DNA]</scope>
    <source>
        <strain evidence="11 12">AS_MEX2019</strain>
        <tissue evidence="11">Muscle</tissue>
    </source>
</reference>
<dbReference type="PROSITE" id="PS50835">
    <property type="entry name" value="IG_LIKE"/>
    <property type="match status" value="1"/>
</dbReference>
<feature type="chain" id="PRO_5045728149" description="Ig-like domain-containing protein" evidence="9">
    <location>
        <begin position="20"/>
        <end position="176"/>
    </location>
</feature>
<dbReference type="Gene3D" id="2.60.40.10">
    <property type="entry name" value="Immunoglobulins"/>
    <property type="match status" value="1"/>
</dbReference>
<dbReference type="SMART" id="SM00406">
    <property type="entry name" value="IGv"/>
    <property type="match status" value="1"/>
</dbReference>
<evidence type="ECO:0000256" key="4">
    <source>
        <dbReference type="ARBA" id="ARBA00022859"/>
    </source>
</evidence>
<feature type="signal peptide" evidence="9">
    <location>
        <begin position="1"/>
        <end position="19"/>
    </location>
</feature>
<evidence type="ECO:0000256" key="5">
    <source>
        <dbReference type="ARBA" id="ARBA00023136"/>
    </source>
</evidence>
<evidence type="ECO:0000256" key="9">
    <source>
        <dbReference type="SAM" id="SignalP"/>
    </source>
</evidence>
<organism evidence="11 12">
    <name type="scientific">Ameca splendens</name>
    <dbReference type="NCBI Taxonomy" id="208324"/>
    <lineage>
        <taxon>Eukaryota</taxon>
        <taxon>Metazoa</taxon>
        <taxon>Chordata</taxon>
        <taxon>Craniata</taxon>
        <taxon>Vertebrata</taxon>
        <taxon>Euteleostomi</taxon>
        <taxon>Actinopterygii</taxon>
        <taxon>Neopterygii</taxon>
        <taxon>Teleostei</taxon>
        <taxon>Neoteleostei</taxon>
        <taxon>Acanthomorphata</taxon>
        <taxon>Ovalentaria</taxon>
        <taxon>Atherinomorphae</taxon>
        <taxon>Cyprinodontiformes</taxon>
        <taxon>Goodeidae</taxon>
        <taxon>Ameca</taxon>
    </lineage>
</organism>
<dbReference type="PANTHER" id="PTHR19433">
    <property type="entry name" value="T-CELL RECEPTOR ALPHA CHAIN V REGION-RELATED"/>
    <property type="match status" value="1"/>
</dbReference>
<dbReference type="PANTHER" id="PTHR19433:SF133">
    <property type="entry name" value="IMMUNE-TYPE RECEPTOR 5 PRECURSOR-RELATED"/>
    <property type="match status" value="1"/>
</dbReference>
<evidence type="ECO:0000313" key="11">
    <source>
        <dbReference type="EMBL" id="MEQ2301450.1"/>
    </source>
</evidence>
<dbReference type="InterPro" id="IPR036179">
    <property type="entry name" value="Ig-like_dom_sf"/>
</dbReference>
<evidence type="ECO:0000259" key="10">
    <source>
        <dbReference type="PROSITE" id="PS50835"/>
    </source>
</evidence>
<dbReference type="CDD" id="cd00099">
    <property type="entry name" value="IgV"/>
    <property type="match status" value="1"/>
</dbReference>
<dbReference type="InterPro" id="IPR003599">
    <property type="entry name" value="Ig_sub"/>
</dbReference>
<evidence type="ECO:0000313" key="12">
    <source>
        <dbReference type="Proteomes" id="UP001469553"/>
    </source>
</evidence>
<dbReference type="InterPro" id="IPR052051">
    <property type="entry name" value="TCR_complex_component"/>
</dbReference>
<evidence type="ECO:0000256" key="2">
    <source>
        <dbReference type="ARBA" id="ARBA00022475"/>
    </source>
</evidence>
<feature type="domain" description="Ig-like" evidence="10">
    <location>
        <begin position="33"/>
        <end position="111"/>
    </location>
</feature>
<accession>A0ABV0Z5U5</accession>
<keyword evidence="5 8" id="KW-0472">Membrane</keyword>
<keyword evidence="6" id="KW-1015">Disulfide bond</keyword>
<proteinExistence type="predicted"/>
<keyword evidence="8" id="KW-1133">Transmembrane helix</keyword>
<evidence type="ECO:0000256" key="7">
    <source>
        <dbReference type="ARBA" id="ARBA00023180"/>
    </source>
</evidence>
<dbReference type="InterPro" id="IPR013106">
    <property type="entry name" value="Ig_V-set"/>
</dbReference>
<keyword evidence="7" id="KW-0325">Glycoprotein</keyword>
<keyword evidence="3 9" id="KW-0732">Signal</keyword>